<dbReference type="AlphaFoldDB" id="A0A397NQN1"/>
<evidence type="ECO:0000313" key="2">
    <source>
        <dbReference type="Proteomes" id="UP000266568"/>
    </source>
</evidence>
<comment type="caution">
    <text evidence="1">The sequence shown here is derived from an EMBL/GenBank/DDBJ whole genome shotgun (WGS) entry which is preliminary data.</text>
</comment>
<name>A0A397NQN1_9SPHN</name>
<keyword evidence="2" id="KW-1185">Reference proteome</keyword>
<dbReference type="EMBL" id="QXDC01000004">
    <property type="protein sequence ID" value="RIA37497.1"/>
    <property type="molecule type" value="Genomic_DNA"/>
</dbReference>
<dbReference type="OrthoDB" id="7585828at2"/>
<accession>A0A397NQN1</accession>
<proteinExistence type="predicted"/>
<reference evidence="1 2" key="1">
    <citation type="submission" date="2018-08" db="EMBL/GenBank/DDBJ databases">
        <title>Genomic Encyclopedia of Type Strains, Phase IV (KMG-IV): sequencing the most valuable type-strain genomes for metagenomic binning, comparative biology and taxonomic classification.</title>
        <authorList>
            <person name="Goeker M."/>
        </authorList>
    </citation>
    <scope>NUCLEOTIDE SEQUENCE [LARGE SCALE GENOMIC DNA]</scope>
    <source>
        <strain evidence="1 2">DSM 25527</strain>
    </source>
</reference>
<sequence>MMRTITFEQSFSPDELAKALMDAGFSGRAWLENIAAGKSGIFDSADDEIALDCVVDEDEVIDALGDEAIIKAAEECKVDGANERAIEDGIRYVRAGDLGLARAMFARVFEDGDLPAAERALS</sequence>
<evidence type="ECO:0000313" key="1">
    <source>
        <dbReference type="EMBL" id="RIA37497.1"/>
    </source>
</evidence>
<protein>
    <submittedName>
        <fullName evidence="1">Uncharacterized protein</fullName>
    </submittedName>
</protein>
<gene>
    <name evidence="1" type="ORF">DFR49_3382</name>
</gene>
<dbReference type="Proteomes" id="UP000266568">
    <property type="component" value="Unassembled WGS sequence"/>
</dbReference>
<organism evidence="1 2">
    <name type="scientific">Hephaestia caeni</name>
    <dbReference type="NCBI Taxonomy" id="645617"/>
    <lineage>
        <taxon>Bacteria</taxon>
        <taxon>Pseudomonadati</taxon>
        <taxon>Pseudomonadota</taxon>
        <taxon>Alphaproteobacteria</taxon>
        <taxon>Sphingomonadales</taxon>
        <taxon>Sphingomonadaceae</taxon>
        <taxon>Hephaestia</taxon>
    </lineage>
</organism>